<dbReference type="SUPFAM" id="SSF50998">
    <property type="entry name" value="Quinoprotein alcohol dehydrogenase-like"/>
    <property type="match status" value="1"/>
</dbReference>
<dbReference type="RefSeq" id="WP_344493465.1">
    <property type="nucleotide sequence ID" value="NZ_BAAAQX010000046.1"/>
</dbReference>
<reference evidence="2 3" key="1">
    <citation type="journal article" date="2019" name="Int. J. Syst. Evol. Microbiol.">
        <title>The Global Catalogue of Microorganisms (GCM) 10K type strain sequencing project: providing services to taxonomists for standard genome sequencing and annotation.</title>
        <authorList>
            <consortium name="The Broad Institute Genomics Platform"/>
            <consortium name="The Broad Institute Genome Sequencing Center for Infectious Disease"/>
            <person name="Wu L."/>
            <person name="Ma J."/>
        </authorList>
    </citation>
    <scope>NUCLEOTIDE SEQUENCE [LARGE SCALE GENOMIC DNA]</scope>
    <source>
        <strain evidence="2 3">JCM 16114</strain>
    </source>
</reference>
<keyword evidence="1" id="KW-0732">Signal</keyword>
<dbReference type="PROSITE" id="PS51257">
    <property type="entry name" value="PROKAR_LIPOPROTEIN"/>
    <property type="match status" value="1"/>
</dbReference>
<dbReference type="EMBL" id="BAAAQX010000046">
    <property type="protein sequence ID" value="GAA2215055.1"/>
    <property type="molecule type" value="Genomic_DNA"/>
</dbReference>
<organism evidence="2 3">
    <name type="scientific">Nonomuraea monospora</name>
    <dbReference type="NCBI Taxonomy" id="568818"/>
    <lineage>
        <taxon>Bacteria</taxon>
        <taxon>Bacillati</taxon>
        <taxon>Actinomycetota</taxon>
        <taxon>Actinomycetes</taxon>
        <taxon>Streptosporangiales</taxon>
        <taxon>Streptosporangiaceae</taxon>
        <taxon>Nonomuraea</taxon>
    </lineage>
</organism>
<dbReference type="Gene3D" id="2.130.10.10">
    <property type="entry name" value="YVTN repeat-like/Quinoprotein amine dehydrogenase"/>
    <property type="match status" value="1"/>
</dbReference>
<feature type="chain" id="PRO_5045829573" evidence="1">
    <location>
        <begin position="28"/>
        <end position="416"/>
    </location>
</feature>
<keyword evidence="3" id="KW-1185">Reference proteome</keyword>
<feature type="signal peptide" evidence="1">
    <location>
        <begin position="1"/>
        <end position="27"/>
    </location>
</feature>
<evidence type="ECO:0000313" key="2">
    <source>
        <dbReference type="EMBL" id="GAA2215055.1"/>
    </source>
</evidence>
<evidence type="ECO:0000256" key="1">
    <source>
        <dbReference type="SAM" id="SignalP"/>
    </source>
</evidence>
<comment type="caution">
    <text evidence="2">The sequence shown here is derived from an EMBL/GenBank/DDBJ whole genome shotgun (WGS) entry which is preliminary data.</text>
</comment>
<proteinExistence type="predicted"/>
<accession>A0ABN3D0F2</accession>
<sequence length="416" mass="43626">MPAHSRITRPAIVALLAVTLAGCGAGAGTSAGGPPPAAERFDPPMKFETDGAEVEAMNTGVPAVWERYAFRLVNQRTGDSEYTSDLTATDLLTGDRLWSVTERRSVPNQAAVPVVASLGGRPLVLTAQSTEIKGEGTAPVTMAVDLLAADAVTGVTVWQARLPLGKQGEGPWEEARLVGADDDAIVIALGEGDAMYRAQLTMVVDPVTRQVRWTERLQPDGYAGGRVFGLPTADVVPGNLQSWDVKEHRKLWEAQLDAPAGSSAIAAGPTLILSYTGVPSLDGSSLRLLDAATGEIHTRLADGDRASGTACRYDEVSVVVCQTYDDQNRPGLVAYDAPSREQLWKLPENGRTGAVMAGLWHGALYGTTANGPLVLDARTGEDRETAPGAAPDIVTPYGGLVKAAGGGSWLLHRATG</sequence>
<name>A0ABN3D0F2_9ACTN</name>
<dbReference type="InterPro" id="IPR011047">
    <property type="entry name" value="Quinoprotein_ADH-like_sf"/>
</dbReference>
<protein>
    <submittedName>
        <fullName evidence="2">Uncharacterized protein</fullName>
    </submittedName>
</protein>
<dbReference type="Proteomes" id="UP001499843">
    <property type="component" value="Unassembled WGS sequence"/>
</dbReference>
<dbReference type="InterPro" id="IPR015943">
    <property type="entry name" value="WD40/YVTN_repeat-like_dom_sf"/>
</dbReference>
<evidence type="ECO:0000313" key="3">
    <source>
        <dbReference type="Proteomes" id="UP001499843"/>
    </source>
</evidence>
<gene>
    <name evidence="2" type="ORF">GCM10009850_105220</name>
</gene>